<feature type="transmembrane region" description="Helical" evidence="8">
    <location>
        <begin position="123"/>
        <end position="140"/>
    </location>
</feature>
<evidence type="ECO:0000256" key="4">
    <source>
        <dbReference type="ARBA" id="ARBA00022519"/>
    </source>
</evidence>
<dbReference type="RefSeq" id="WP_074463175.1">
    <property type="nucleotide sequence ID" value="NZ_FMUR01000019.1"/>
</dbReference>
<feature type="transmembrane region" description="Helical" evidence="8">
    <location>
        <begin position="160"/>
        <end position="178"/>
    </location>
</feature>
<feature type="transmembrane region" description="Helical" evidence="8">
    <location>
        <begin position="289"/>
        <end position="306"/>
    </location>
</feature>
<keyword evidence="10" id="KW-1185">Reference proteome</keyword>
<evidence type="ECO:0000256" key="2">
    <source>
        <dbReference type="ARBA" id="ARBA00022448"/>
    </source>
</evidence>
<dbReference type="Pfam" id="PF02653">
    <property type="entry name" value="BPD_transp_2"/>
    <property type="match status" value="1"/>
</dbReference>
<dbReference type="OrthoDB" id="9815820at2"/>
<evidence type="ECO:0000313" key="10">
    <source>
        <dbReference type="Proteomes" id="UP000183047"/>
    </source>
</evidence>
<dbReference type="PANTHER" id="PTHR32196:SF21">
    <property type="entry name" value="ABC TRANSPORTER PERMEASE PROTEIN YPHD-RELATED"/>
    <property type="match status" value="1"/>
</dbReference>
<dbReference type="EMBL" id="FMUR01000019">
    <property type="protein sequence ID" value="SCY47921.1"/>
    <property type="molecule type" value="Genomic_DNA"/>
</dbReference>
<feature type="transmembrane region" description="Helical" evidence="8">
    <location>
        <begin position="50"/>
        <end position="71"/>
    </location>
</feature>
<feature type="transmembrane region" description="Helical" evidence="8">
    <location>
        <begin position="263"/>
        <end position="283"/>
    </location>
</feature>
<feature type="transmembrane region" description="Helical" evidence="8">
    <location>
        <begin position="207"/>
        <end position="228"/>
    </location>
</feature>
<comment type="subcellular location">
    <subcellularLocation>
        <location evidence="1">Cell membrane</location>
        <topology evidence="1">Multi-pass membrane protein</topology>
    </subcellularLocation>
</comment>
<evidence type="ECO:0000256" key="7">
    <source>
        <dbReference type="ARBA" id="ARBA00023136"/>
    </source>
</evidence>
<dbReference type="GO" id="GO:0022857">
    <property type="term" value="F:transmembrane transporter activity"/>
    <property type="evidence" value="ECO:0007669"/>
    <property type="project" value="InterPro"/>
</dbReference>
<feature type="transmembrane region" description="Helical" evidence="8">
    <location>
        <begin position="12"/>
        <end position="29"/>
    </location>
</feature>
<accession>A0A1G5G9A3</accession>
<reference evidence="10" key="1">
    <citation type="submission" date="2016-10" db="EMBL/GenBank/DDBJ databases">
        <authorList>
            <person name="Varghese N."/>
            <person name="Submissions S."/>
        </authorList>
    </citation>
    <scope>NUCLEOTIDE SEQUENCE [LARGE SCALE GENOMIC DNA]</scope>
    <source>
        <strain evidence="10">XBD2006</strain>
    </source>
</reference>
<keyword evidence="5 8" id="KW-0812">Transmembrane</keyword>
<evidence type="ECO:0000256" key="8">
    <source>
        <dbReference type="SAM" id="Phobius"/>
    </source>
</evidence>
<keyword evidence="6 8" id="KW-1133">Transmembrane helix</keyword>
<dbReference type="AlphaFoldDB" id="A0A1G5G9A3"/>
<dbReference type="InterPro" id="IPR001851">
    <property type="entry name" value="ABC_transp_permease"/>
</dbReference>
<dbReference type="PANTHER" id="PTHR32196">
    <property type="entry name" value="ABC TRANSPORTER PERMEASE PROTEIN YPHD-RELATED-RELATED"/>
    <property type="match status" value="1"/>
</dbReference>
<keyword evidence="7 8" id="KW-0472">Membrane</keyword>
<dbReference type="GO" id="GO:0005886">
    <property type="term" value="C:plasma membrane"/>
    <property type="evidence" value="ECO:0007669"/>
    <property type="project" value="UniProtKB-SubCell"/>
</dbReference>
<evidence type="ECO:0000256" key="6">
    <source>
        <dbReference type="ARBA" id="ARBA00022989"/>
    </source>
</evidence>
<evidence type="ECO:0000313" key="9">
    <source>
        <dbReference type="EMBL" id="SCY47921.1"/>
    </source>
</evidence>
<proteinExistence type="predicted"/>
<protein>
    <submittedName>
        <fullName evidence="9">Ribose transport system permease protein</fullName>
    </submittedName>
</protein>
<evidence type="ECO:0000256" key="1">
    <source>
        <dbReference type="ARBA" id="ARBA00004651"/>
    </source>
</evidence>
<sequence>MSKFQKFKQSQAFGLLLLIFIAFVFWAFFKMLAPETFGDFNKLQTYLKTALYYAVGGCGLYFICVMGPFDMSVGANIVLSSVIAVNMSKQFGYAGLLIAPIISGVLVGLLNGIVYIKLRISSLIVTAGLSLVYEALSIYATNGKEAILATNYRAFGDYPWNLVLALAAFFLCGFILKYTKIGTYTYAIGSNEVVAKNMGVNVDKYKVVAFTLCGLFVGIESILTISYGTSMTSASNLASMSRNFPPLMGTFFGLAFKKYGHPIVAIVIGEFIIELLFEGFVALGAPTTVQNIVTGIVLLAIVTMTIKPVKGAVVK</sequence>
<evidence type="ECO:0000256" key="5">
    <source>
        <dbReference type="ARBA" id="ARBA00022692"/>
    </source>
</evidence>
<organism evidence="9 10">
    <name type="scientific">Butyrivibrio hungatei</name>
    <dbReference type="NCBI Taxonomy" id="185008"/>
    <lineage>
        <taxon>Bacteria</taxon>
        <taxon>Bacillati</taxon>
        <taxon>Bacillota</taxon>
        <taxon>Clostridia</taxon>
        <taxon>Lachnospirales</taxon>
        <taxon>Lachnospiraceae</taxon>
        <taxon>Butyrivibrio</taxon>
    </lineage>
</organism>
<name>A0A1G5G9A3_9FIRM</name>
<dbReference type="CDD" id="cd06579">
    <property type="entry name" value="TM_PBP1_transp_AraH_like"/>
    <property type="match status" value="1"/>
</dbReference>
<feature type="transmembrane region" description="Helical" evidence="8">
    <location>
        <begin position="91"/>
        <end position="116"/>
    </location>
</feature>
<gene>
    <name evidence="9" type="ORF">SAMN02910451_02765</name>
</gene>
<keyword evidence="3" id="KW-1003">Cell membrane</keyword>
<keyword evidence="4" id="KW-0997">Cell inner membrane</keyword>
<keyword evidence="2" id="KW-0813">Transport</keyword>
<dbReference type="Proteomes" id="UP000183047">
    <property type="component" value="Unassembled WGS sequence"/>
</dbReference>
<evidence type="ECO:0000256" key="3">
    <source>
        <dbReference type="ARBA" id="ARBA00022475"/>
    </source>
</evidence>